<reference evidence="8" key="1">
    <citation type="journal article" date="2021" name="Sci. Adv.">
        <title>The American lobster genome reveals insights on longevity, neural, and immune adaptations.</title>
        <authorList>
            <person name="Polinski J.M."/>
            <person name="Zimin A.V."/>
            <person name="Clark K.F."/>
            <person name="Kohn A.B."/>
            <person name="Sadowski N."/>
            <person name="Timp W."/>
            <person name="Ptitsyn A."/>
            <person name="Khanna P."/>
            <person name="Romanova D.Y."/>
            <person name="Williams P."/>
            <person name="Greenwood S.J."/>
            <person name="Moroz L.L."/>
            <person name="Walt D.R."/>
            <person name="Bodnar A.G."/>
        </authorList>
    </citation>
    <scope>NUCLEOTIDE SEQUENCE</scope>
    <source>
        <strain evidence="8">GMGI-L3</strain>
    </source>
</reference>
<dbReference type="Proteomes" id="UP000747542">
    <property type="component" value="Unassembled WGS sequence"/>
</dbReference>
<name>A0A8J5JH63_HOMAM</name>
<keyword evidence="4" id="KW-1000">Mitochondrion outer membrane</keyword>
<evidence type="ECO:0000256" key="4">
    <source>
        <dbReference type="ARBA" id="ARBA00022787"/>
    </source>
</evidence>
<keyword evidence="7" id="KW-0472">Membrane</keyword>
<keyword evidence="3" id="KW-0677">Repeat</keyword>
<comment type="subcellular location">
    <subcellularLocation>
        <location evidence="1">Mitochondrion outer membrane</location>
        <topology evidence="1">Multi-pass membrane protein</topology>
    </subcellularLocation>
</comment>
<evidence type="ECO:0000256" key="1">
    <source>
        <dbReference type="ARBA" id="ARBA00004374"/>
    </source>
</evidence>
<evidence type="ECO:0000256" key="3">
    <source>
        <dbReference type="ARBA" id="ARBA00022737"/>
    </source>
</evidence>
<dbReference type="PANTHER" id="PTHR10780:SF18">
    <property type="entry name" value="LD43650P"/>
    <property type="match status" value="1"/>
</dbReference>
<proteinExistence type="predicted"/>
<evidence type="ECO:0000313" key="9">
    <source>
        <dbReference type="Proteomes" id="UP000747542"/>
    </source>
</evidence>
<dbReference type="AlphaFoldDB" id="A0A8J5JH63"/>
<evidence type="ECO:0000256" key="2">
    <source>
        <dbReference type="ARBA" id="ARBA00022692"/>
    </source>
</evidence>
<keyword evidence="6" id="KW-0496">Mitochondrion</keyword>
<sequence>LPFPVRVFRTMATQGKKEELTWMHVIVRVFLNSTTHPIEYAKVLIQLGHEPLSPYKSRTVFGREAFYYPSVFSYTQNFNNFSGFFTLLYKELDGEVNIEELTVKERTQRFLQNTTRESAGRAAAILASQPFHVIAVRCMAEFV</sequence>
<organism evidence="8 9">
    <name type="scientific">Homarus americanus</name>
    <name type="common">American lobster</name>
    <dbReference type="NCBI Taxonomy" id="6706"/>
    <lineage>
        <taxon>Eukaryota</taxon>
        <taxon>Metazoa</taxon>
        <taxon>Ecdysozoa</taxon>
        <taxon>Arthropoda</taxon>
        <taxon>Crustacea</taxon>
        <taxon>Multicrustacea</taxon>
        <taxon>Malacostraca</taxon>
        <taxon>Eumalacostraca</taxon>
        <taxon>Eucarida</taxon>
        <taxon>Decapoda</taxon>
        <taxon>Pleocyemata</taxon>
        <taxon>Astacidea</taxon>
        <taxon>Nephropoidea</taxon>
        <taxon>Nephropidae</taxon>
        <taxon>Homarus</taxon>
    </lineage>
</organism>
<keyword evidence="2" id="KW-0812">Transmembrane</keyword>
<evidence type="ECO:0000256" key="7">
    <source>
        <dbReference type="ARBA" id="ARBA00023136"/>
    </source>
</evidence>
<feature type="non-terminal residue" evidence="8">
    <location>
        <position position="1"/>
    </location>
</feature>
<evidence type="ECO:0000256" key="6">
    <source>
        <dbReference type="ARBA" id="ARBA00023128"/>
    </source>
</evidence>
<dbReference type="SUPFAM" id="SSF103506">
    <property type="entry name" value="Mitochondrial carrier"/>
    <property type="match status" value="1"/>
</dbReference>
<dbReference type="EMBL" id="JAHLQT010035566">
    <property type="protein sequence ID" value="KAG7158147.1"/>
    <property type="molecule type" value="Genomic_DNA"/>
</dbReference>
<comment type="caution">
    <text evidence="8">The sequence shown here is derived from an EMBL/GenBank/DDBJ whole genome shotgun (WGS) entry which is preliminary data.</text>
</comment>
<dbReference type="PANTHER" id="PTHR10780">
    <property type="entry name" value="MITOCHONDRIAL CARRIER HOMOLOG"/>
    <property type="match status" value="1"/>
</dbReference>
<evidence type="ECO:0000256" key="5">
    <source>
        <dbReference type="ARBA" id="ARBA00022989"/>
    </source>
</evidence>
<dbReference type="GO" id="GO:0005741">
    <property type="term" value="C:mitochondrial outer membrane"/>
    <property type="evidence" value="ECO:0007669"/>
    <property type="project" value="UniProtKB-SubCell"/>
</dbReference>
<evidence type="ECO:0000313" key="8">
    <source>
        <dbReference type="EMBL" id="KAG7158147.1"/>
    </source>
</evidence>
<dbReference type="Gene3D" id="1.50.40.10">
    <property type="entry name" value="Mitochondrial carrier domain"/>
    <property type="match status" value="1"/>
</dbReference>
<protein>
    <submittedName>
        <fullName evidence="8">Mitochondrial carrier 2-like</fullName>
    </submittedName>
</protein>
<gene>
    <name evidence="8" type="primary">MTCH2-L</name>
    <name evidence="8" type="ORF">Hamer_G008763</name>
</gene>
<dbReference type="InterPro" id="IPR023395">
    <property type="entry name" value="MCP_dom_sf"/>
</dbReference>
<feature type="non-terminal residue" evidence="8">
    <location>
        <position position="143"/>
    </location>
</feature>
<keyword evidence="5" id="KW-1133">Transmembrane helix</keyword>
<keyword evidence="9" id="KW-1185">Reference proteome</keyword>
<accession>A0A8J5JH63</accession>